<dbReference type="GO" id="GO:0009446">
    <property type="term" value="P:putrescine biosynthetic process"/>
    <property type="evidence" value="ECO:0007669"/>
    <property type="project" value="InterPro"/>
</dbReference>
<reference evidence="3 4" key="1">
    <citation type="submission" date="2019-03" db="EMBL/GenBank/DDBJ databases">
        <title>Genomic Encyclopedia of Type Strains, Phase IV (KMG-IV): sequencing the most valuable type-strain genomes for metagenomic binning, comparative biology and taxonomic classification.</title>
        <authorList>
            <person name="Goeker M."/>
        </authorList>
    </citation>
    <scope>NUCLEOTIDE SEQUENCE [LARGE SCALE GENOMIC DNA]</scope>
    <source>
        <strain evidence="3 4">DSM 11170</strain>
    </source>
</reference>
<protein>
    <recommendedName>
        <fullName evidence="2">Putative agmatine deiminase</fullName>
        <ecNumber evidence="2">3.5.3.12</ecNumber>
    </recommendedName>
    <alternativeName>
        <fullName evidence="2">Agmatine iminohydrolase</fullName>
    </alternativeName>
</protein>
<proteinExistence type="inferred from homology"/>
<comment type="caution">
    <text evidence="3">The sequence shown here is derived from an EMBL/GenBank/DDBJ whole genome shotgun (WGS) entry which is preliminary data.</text>
</comment>
<dbReference type="AlphaFoldDB" id="A0A4R2RF31"/>
<evidence type="ECO:0000256" key="2">
    <source>
        <dbReference type="HAMAP-Rule" id="MF_01841"/>
    </source>
</evidence>
<accession>A0A4R2RF31</accession>
<comment type="similarity">
    <text evidence="2">Belongs to the agmatine deiminase family.</text>
</comment>
<dbReference type="InterPro" id="IPR007466">
    <property type="entry name" value="Peptidyl-Arg-deiminase_porph"/>
</dbReference>
<evidence type="ECO:0000256" key="1">
    <source>
        <dbReference type="ARBA" id="ARBA00022801"/>
    </source>
</evidence>
<sequence>MTLPREFGFAMPPEWALHARTFITWPVCEDTWPDELEEVRDAYAHVAKTIARFEPVTVIARPHLADDAARRCGENVTVLAMDYDDSWIRDNGPTFIKKANGEVAAINWQFNAWGGKYAWEKDNLVAPAIISHYGVRSFDAPFIMEGGSLHVDGEGTLLTTEECLLNPNRNPHLDKSAIEAELRQYLGIDKVIWLKQGLDGDHTDGHVDNVACFSRPGTVLIQACYDPADPNYAIYQENLAILQAATDAQGRSLEIIPIEQPPALYLDDLRMAASYINFYTCNGGIILPVFGGECAEADQKAQAIIQKAFPNHEVVPVDGRLILTGGGNVHCLTQQMPK</sequence>
<comment type="catalytic activity">
    <reaction evidence="2">
        <text>agmatine + H2O = N-carbamoylputrescine + NH4(+)</text>
        <dbReference type="Rhea" id="RHEA:18037"/>
        <dbReference type="ChEBI" id="CHEBI:15377"/>
        <dbReference type="ChEBI" id="CHEBI:28938"/>
        <dbReference type="ChEBI" id="CHEBI:58145"/>
        <dbReference type="ChEBI" id="CHEBI:58318"/>
        <dbReference type="EC" id="3.5.3.12"/>
    </reaction>
</comment>
<organism evidence="3 4">
    <name type="scientific">Heliophilum fasciatum</name>
    <dbReference type="NCBI Taxonomy" id="35700"/>
    <lineage>
        <taxon>Bacteria</taxon>
        <taxon>Bacillati</taxon>
        <taxon>Bacillota</taxon>
        <taxon>Clostridia</taxon>
        <taxon>Eubacteriales</taxon>
        <taxon>Heliobacteriaceae</taxon>
        <taxon>Heliophilum</taxon>
    </lineage>
</organism>
<keyword evidence="1 2" id="KW-0378">Hydrolase</keyword>
<dbReference type="Proteomes" id="UP000294813">
    <property type="component" value="Unassembled WGS sequence"/>
</dbReference>
<evidence type="ECO:0000313" key="4">
    <source>
        <dbReference type="Proteomes" id="UP000294813"/>
    </source>
</evidence>
<feature type="active site" description="Amidino-cysteine intermediate" evidence="2">
    <location>
        <position position="331"/>
    </location>
</feature>
<dbReference type="Pfam" id="PF04371">
    <property type="entry name" value="PAD_porph"/>
    <property type="match status" value="1"/>
</dbReference>
<dbReference type="EC" id="3.5.3.12" evidence="2"/>
<evidence type="ECO:0000313" key="3">
    <source>
        <dbReference type="EMBL" id="TCP61214.1"/>
    </source>
</evidence>
<dbReference type="SUPFAM" id="SSF55909">
    <property type="entry name" value="Pentein"/>
    <property type="match status" value="1"/>
</dbReference>
<dbReference type="GO" id="GO:0047632">
    <property type="term" value="F:agmatine deiminase activity"/>
    <property type="evidence" value="ECO:0007669"/>
    <property type="project" value="UniProtKB-UniRule"/>
</dbReference>
<dbReference type="PANTHER" id="PTHR31377">
    <property type="entry name" value="AGMATINE DEIMINASE-RELATED"/>
    <property type="match status" value="1"/>
</dbReference>
<dbReference type="RefSeq" id="WP_243116921.1">
    <property type="nucleotide sequence ID" value="NZ_JAOQNU010000031.1"/>
</dbReference>
<name>A0A4R2RF31_9FIRM</name>
<dbReference type="PANTHER" id="PTHR31377:SF0">
    <property type="entry name" value="AGMATINE DEIMINASE-RELATED"/>
    <property type="match status" value="1"/>
</dbReference>
<dbReference type="GO" id="GO:0004668">
    <property type="term" value="F:protein-arginine deiminase activity"/>
    <property type="evidence" value="ECO:0007669"/>
    <property type="project" value="InterPro"/>
</dbReference>
<dbReference type="Gene3D" id="3.75.10.10">
    <property type="entry name" value="L-arginine/glycine Amidinotransferase, Chain A"/>
    <property type="match status" value="1"/>
</dbReference>
<dbReference type="EMBL" id="SLXT01000030">
    <property type="protein sequence ID" value="TCP61214.1"/>
    <property type="molecule type" value="Genomic_DNA"/>
</dbReference>
<gene>
    <name evidence="2" type="primary">aguA</name>
    <name evidence="3" type="ORF">EDD73_1306</name>
</gene>
<dbReference type="HAMAP" id="MF_01841">
    <property type="entry name" value="Agmatine_deimin"/>
    <property type="match status" value="1"/>
</dbReference>
<keyword evidence="4" id="KW-1185">Reference proteome</keyword>
<dbReference type="InterPro" id="IPR017754">
    <property type="entry name" value="Agmatine_deiminase"/>
</dbReference>